<evidence type="ECO:0000259" key="2">
    <source>
        <dbReference type="Pfam" id="PF15926"/>
    </source>
</evidence>
<dbReference type="InterPro" id="IPR052443">
    <property type="entry name" value="E3_ubiq-ligase_RNF220-like"/>
</dbReference>
<feature type="domain" description="E3 ubiquitin-protein ligase RNF220 middle" evidence="2">
    <location>
        <begin position="110"/>
        <end position="175"/>
    </location>
</feature>
<organism evidence="3">
    <name type="scientific">Timema monikensis</name>
    <dbReference type="NCBI Taxonomy" id="170555"/>
    <lineage>
        <taxon>Eukaryota</taxon>
        <taxon>Metazoa</taxon>
        <taxon>Ecdysozoa</taxon>
        <taxon>Arthropoda</taxon>
        <taxon>Hexapoda</taxon>
        <taxon>Insecta</taxon>
        <taxon>Pterygota</taxon>
        <taxon>Neoptera</taxon>
        <taxon>Polyneoptera</taxon>
        <taxon>Phasmatodea</taxon>
        <taxon>Timematodea</taxon>
        <taxon>Timematoidea</taxon>
        <taxon>Timematidae</taxon>
        <taxon>Timema</taxon>
    </lineage>
</organism>
<name>A0A7R9E374_9NEOP</name>
<sequence length="176" mass="19448">MVFTYTVQAVAQANPRLCVYYMDSTGGHVIKENTDIPEPVSEAHCGRTLLRSQCDSASESRTTFESCAVLLRQVSWSHHSSYSGTWKIHHRPWRVPLTSQNPNRISEMCAGMAACGTSSSRRPSPVDEDVDLVVDGDDSATYGPSQYSEQDVIVMSADGGPHEDKEREALREAVIR</sequence>
<dbReference type="AlphaFoldDB" id="A0A7R9E374"/>
<dbReference type="PANTHER" id="PTHR13459">
    <property type="entry name" value="E3 UBIQUITIN-PROTEIN LIGASE RNF220 ISOFORM X1"/>
    <property type="match status" value="1"/>
</dbReference>
<gene>
    <name evidence="3" type="ORF">TMSB3V08_LOCUS2440</name>
</gene>
<dbReference type="EMBL" id="OB792981">
    <property type="protein sequence ID" value="CAD7425532.1"/>
    <property type="molecule type" value="Genomic_DNA"/>
</dbReference>
<dbReference type="Pfam" id="PF15926">
    <property type="entry name" value="RNF220"/>
    <property type="match status" value="1"/>
</dbReference>
<reference evidence="3" key="1">
    <citation type="submission" date="2020-11" db="EMBL/GenBank/DDBJ databases">
        <authorList>
            <person name="Tran Van P."/>
        </authorList>
    </citation>
    <scope>NUCLEOTIDE SEQUENCE</scope>
</reference>
<dbReference type="GO" id="GO:0016567">
    <property type="term" value="P:protein ubiquitination"/>
    <property type="evidence" value="ECO:0007669"/>
    <property type="project" value="TreeGrafter"/>
</dbReference>
<evidence type="ECO:0000256" key="1">
    <source>
        <dbReference type="SAM" id="MobiDB-lite"/>
    </source>
</evidence>
<feature type="region of interest" description="Disordered" evidence="1">
    <location>
        <begin position="157"/>
        <end position="176"/>
    </location>
</feature>
<dbReference type="PANTHER" id="PTHR13459:SF1">
    <property type="entry name" value="E3 UBIQUITIN-PROTEIN LIGASE RNF220 ISOFORM X1"/>
    <property type="match status" value="1"/>
</dbReference>
<feature type="compositionally biased region" description="Basic and acidic residues" evidence="1">
    <location>
        <begin position="160"/>
        <end position="176"/>
    </location>
</feature>
<protein>
    <recommendedName>
        <fullName evidence="2">E3 ubiquitin-protein ligase RNF220 middle domain-containing protein</fullName>
    </recommendedName>
</protein>
<accession>A0A7R9E374</accession>
<evidence type="ECO:0000313" key="3">
    <source>
        <dbReference type="EMBL" id="CAD7425532.1"/>
    </source>
</evidence>
<dbReference type="GO" id="GO:0061630">
    <property type="term" value="F:ubiquitin protein ligase activity"/>
    <property type="evidence" value="ECO:0007669"/>
    <property type="project" value="TreeGrafter"/>
</dbReference>
<dbReference type="InterPro" id="IPR031824">
    <property type="entry name" value="RNF220_mid"/>
</dbReference>
<proteinExistence type="predicted"/>